<dbReference type="EnsemblMetazoa" id="GAUT040165-RA">
    <property type="protein sequence ID" value="GAUT040165-PA"/>
    <property type="gene ID" value="GAUT040165"/>
</dbReference>
<evidence type="ECO:0000313" key="1">
    <source>
        <dbReference type="EnsemblMetazoa" id="GAUT040165-PA"/>
    </source>
</evidence>
<evidence type="ECO:0000313" key="2">
    <source>
        <dbReference type="Proteomes" id="UP000078200"/>
    </source>
</evidence>
<sequence>MYLIFRKLRRLRQPRETPASTVTTQNVRTQALLCETLTNLILDQLVSGLDLDQCPLFVGSHRINRCDQFLQADVKKHREPPSFVTNTRRQPNSTNNRQRAILDATATKINDVMHLHTHKMFQE</sequence>
<keyword evidence="2" id="KW-1185">Reference proteome</keyword>
<name>A0A1A9VL00_GLOAU</name>
<reference evidence="1" key="1">
    <citation type="submission" date="2020-05" db="UniProtKB">
        <authorList>
            <consortium name="EnsemblMetazoa"/>
        </authorList>
    </citation>
    <scope>IDENTIFICATION</scope>
    <source>
        <strain evidence="1">TTRI</strain>
    </source>
</reference>
<dbReference type="AlphaFoldDB" id="A0A1A9VL00"/>
<proteinExistence type="predicted"/>
<dbReference type="Proteomes" id="UP000078200">
    <property type="component" value="Unassembled WGS sequence"/>
</dbReference>
<protein>
    <submittedName>
        <fullName evidence="1">Uncharacterized protein</fullName>
    </submittedName>
</protein>
<dbReference type="VEuPathDB" id="VectorBase:GAUT040165"/>
<accession>A0A1A9VL00</accession>
<organism evidence="1 2">
    <name type="scientific">Glossina austeni</name>
    <name type="common">Savannah tsetse fly</name>
    <dbReference type="NCBI Taxonomy" id="7395"/>
    <lineage>
        <taxon>Eukaryota</taxon>
        <taxon>Metazoa</taxon>
        <taxon>Ecdysozoa</taxon>
        <taxon>Arthropoda</taxon>
        <taxon>Hexapoda</taxon>
        <taxon>Insecta</taxon>
        <taxon>Pterygota</taxon>
        <taxon>Neoptera</taxon>
        <taxon>Endopterygota</taxon>
        <taxon>Diptera</taxon>
        <taxon>Brachycera</taxon>
        <taxon>Muscomorpha</taxon>
        <taxon>Hippoboscoidea</taxon>
        <taxon>Glossinidae</taxon>
        <taxon>Glossina</taxon>
    </lineage>
</organism>